<dbReference type="EMBL" id="WHUW01000015">
    <property type="protein sequence ID" value="KAF8438981.1"/>
    <property type="molecule type" value="Genomic_DNA"/>
</dbReference>
<reference evidence="1" key="1">
    <citation type="submission" date="2019-10" db="EMBL/GenBank/DDBJ databases">
        <authorList>
            <consortium name="DOE Joint Genome Institute"/>
            <person name="Kuo A."/>
            <person name="Miyauchi S."/>
            <person name="Kiss E."/>
            <person name="Drula E."/>
            <person name="Kohler A."/>
            <person name="Sanchez-Garcia M."/>
            <person name="Andreopoulos B."/>
            <person name="Barry K.W."/>
            <person name="Bonito G."/>
            <person name="Buee M."/>
            <person name="Carver A."/>
            <person name="Chen C."/>
            <person name="Cichocki N."/>
            <person name="Clum A."/>
            <person name="Culley D."/>
            <person name="Crous P.W."/>
            <person name="Fauchery L."/>
            <person name="Girlanda M."/>
            <person name="Hayes R."/>
            <person name="Keri Z."/>
            <person name="LaButti K."/>
            <person name="Lipzen A."/>
            <person name="Lombard V."/>
            <person name="Magnuson J."/>
            <person name="Maillard F."/>
            <person name="Morin E."/>
            <person name="Murat C."/>
            <person name="Nolan M."/>
            <person name="Ohm R."/>
            <person name="Pangilinan J."/>
            <person name="Pereira M."/>
            <person name="Perotto S."/>
            <person name="Peter M."/>
            <person name="Riley R."/>
            <person name="Sitrit Y."/>
            <person name="Stielow B."/>
            <person name="Szollosi G."/>
            <person name="Zifcakova L."/>
            <person name="Stursova M."/>
            <person name="Spatafora J.W."/>
            <person name="Tedersoo L."/>
            <person name="Vaario L.-M."/>
            <person name="Yamada A."/>
            <person name="Yan M."/>
            <person name="Wang P."/>
            <person name="Xu J."/>
            <person name="Bruns T."/>
            <person name="Baldrian P."/>
            <person name="Vilgalys R."/>
            <person name="Henrissat B."/>
            <person name="Grigoriev I.V."/>
            <person name="Hibbett D."/>
            <person name="Nagy L.G."/>
            <person name="Martin F.M."/>
        </authorList>
    </citation>
    <scope>NUCLEOTIDE SEQUENCE</scope>
    <source>
        <strain evidence="1">BED1</strain>
    </source>
</reference>
<sequence>MEKKREKLTLTPTMRQCTYSLIRWLPIDRPFAWRSSVEADTRSTHLQQEQTGILIQLGLIVPVQWCFTYERLRRILVRDRD</sequence>
<gene>
    <name evidence="1" type="ORF">L210DRAFT_60327</name>
</gene>
<evidence type="ECO:0000313" key="2">
    <source>
        <dbReference type="Proteomes" id="UP001194468"/>
    </source>
</evidence>
<accession>A0AAD4BT79</accession>
<dbReference type="AlphaFoldDB" id="A0AAD4BT79"/>
<protein>
    <submittedName>
        <fullName evidence="1">Uncharacterized protein</fullName>
    </submittedName>
</protein>
<proteinExistence type="predicted"/>
<reference evidence="1" key="2">
    <citation type="journal article" date="2020" name="Nat. Commun.">
        <title>Large-scale genome sequencing of mycorrhizal fungi provides insights into the early evolution of symbiotic traits.</title>
        <authorList>
            <person name="Miyauchi S."/>
            <person name="Kiss E."/>
            <person name="Kuo A."/>
            <person name="Drula E."/>
            <person name="Kohler A."/>
            <person name="Sanchez-Garcia M."/>
            <person name="Morin E."/>
            <person name="Andreopoulos B."/>
            <person name="Barry K.W."/>
            <person name="Bonito G."/>
            <person name="Buee M."/>
            <person name="Carver A."/>
            <person name="Chen C."/>
            <person name="Cichocki N."/>
            <person name="Clum A."/>
            <person name="Culley D."/>
            <person name="Crous P.W."/>
            <person name="Fauchery L."/>
            <person name="Girlanda M."/>
            <person name="Hayes R.D."/>
            <person name="Keri Z."/>
            <person name="LaButti K."/>
            <person name="Lipzen A."/>
            <person name="Lombard V."/>
            <person name="Magnuson J."/>
            <person name="Maillard F."/>
            <person name="Murat C."/>
            <person name="Nolan M."/>
            <person name="Ohm R.A."/>
            <person name="Pangilinan J."/>
            <person name="Pereira M.F."/>
            <person name="Perotto S."/>
            <person name="Peter M."/>
            <person name="Pfister S."/>
            <person name="Riley R."/>
            <person name="Sitrit Y."/>
            <person name="Stielow J.B."/>
            <person name="Szollosi G."/>
            <person name="Zifcakova L."/>
            <person name="Stursova M."/>
            <person name="Spatafora J.W."/>
            <person name="Tedersoo L."/>
            <person name="Vaario L.M."/>
            <person name="Yamada A."/>
            <person name="Yan M."/>
            <person name="Wang P."/>
            <person name="Xu J."/>
            <person name="Bruns T."/>
            <person name="Baldrian P."/>
            <person name="Vilgalys R."/>
            <person name="Dunand C."/>
            <person name="Henrissat B."/>
            <person name="Grigoriev I.V."/>
            <person name="Hibbett D."/>
            <person name="Nagy L.G."/>
            <person name="Martin F.M."/>
        </authorList>
    </citation>
    <scope>NUCLEOTIDE SEQUENCE</scope>
    <source>
        <strain evidence="1">BED1</strain>
    </source>
</reference>
<organism evidence="1 2">
    <name type="scientific">Boletus edulis BED1</name>
    <dbReference type="NCBI Taxonomy" id="1328754"/>
    <lineage>
        <taxon>Eukaryota</taxon>
        <taxon>Fungi</taxon>
        <taxon>Dikarya</taxon>
        <taxon>Basidiomycota</taxon>
        <taxon>Agaricomycotina</taxon>
        <taxon>Agaricomycetes</taxon>
        <taxon>Agaricomycetidae</taxon>
        <taxon>Boletales</taxon>
        <taxon>Boletineae</taxon>
        <taxon>Boletaceae</taxon>
        <taxon>Boletoideae</taxon>
        <taxon>Boletus</taxon>
    </lineage>
</organism>
<dbReference type="Proteomes" id="UP001194468">
    <property type="component" value="Unassembled WGS sequence"/>
</dbReference>
<comment type="caution">
    <text evidence="1">The sequence shown here is derived from an EMBL/GenBank/DDBJ whole genome shotgun (WGS) entry which is preliminary data.</text>
</comment>
<evidence type="ECO:0000313" key="1">
    <source>
        <dbReference type="EMBL" id="KAF8438981.1"/>
    </source>
</evidence>
<name>A0AAD4BT79_BOLED</name>
<keyword evidence="2" id="KW-1185">Reference proteome</keyword>